<dbReference type="InterPro" id="IPR023393">
    <property type="entry name" value="START-like_dom_sf"/>
</dbReference>
<comment type="caution">
    <text evidence="2">The sequence shown here is derived from an EMBL/GenBank/DDBJ whole genome shotgun (WGS) entry which is preliminary data.</text>
</comment>
<organism evidence="2 3">
    <name type="scientific">Diaporthe ampelina</name>
    <dbReference type="NCBI Taxonomy" id="1214573"/>
    <lineage>
        <taxon>Eukaryota</taxon>
        <taxon>Fungi</taxon>
        <taxon>Dikarya</taxon>
        <taxon>Ascomycota</taxon>
        <taxon>Pezizomycotina</taxon>
        <taxon>Sordariomycetes</taxon>
        <taxon>Sordariomycetidae</taxon>
        <taxon>Diaporthales</taxon>
        <taxon>Diaporthaceae</taxon>
        <taxon>Diaporthe</taxon>
    </lineage>
</organism>
<dbReference type="Gene3D" id="3.30.530.20">
    <property type="match status" value="1"/>
</dbReference>
<dbReference type="InterPro" id="IPR019587">
    <property type="entry name" value="Polyketide_cyclase/dehydratase"/>
</dbReference>
<gene>
    <name evidence="2" type="ORF">UCDDA912_g06130</name>
</gene>
<evidence type="ECO:0000313" key="2">
    <source>
        <dbReference type="EMBL" id="KKY33885.1"/>
    </source>
</evidence>
<dbReference type="Pfam" id="PF10604">
    <property type="entry name" value="Polyketide_cyc2"/>
    <property type="match status" value="1"/>
</dbReference>
<evidence type="ECO:0000313" key="3">
    <source>
        <dbReference type="Proteomes" id="UP000034680"/>
    </source>
</evidence>
<reference evidence="2 3" key="2">
    <citation type="submission" date="2015-05" db="EMBL/GenBank/DDBJ databases">
        <authorList>
            <person name="Morales-Cruz A."/>
            <person name="Amrine K.C."/>
            <person name="Cantu D."/>
        </authorList>
    </citation>
    <scope>NUCLEOTIDE SEQUENCE [LARGE SCALE GENOMIC DNA]</scope>
    <source>
        <strain evidence="2">DA912</strain>
    </source>
</reference>
<dbReference type="AlphaFoldDB" id="A0A0G2I1C0"/>
<feature type="region of interest" description="Disordered" evidence="1">
    <location>
        <begin position="1"/>
        <end position="36"/>
    </location>
</feature>
<name>A0A0G2I1C0_9PEZI</name>
<keyword evidence="3" id="KW-1185">Reference proteome</keyword>
<dbReference type="SUPFAM" id="SSF55961">
    <property type="entry name" value="Bet v1-like"/>
    <property type="match status" value="1"/>
</dbReference>
<dbReference type="EMBL" id="LCUC01000225">
    <property type="protein sequence ID" value="KKY33885.1"/>
    <property type="molecule type" value="Genomic_DNA"/>
</dbReference>
<evidence type="ECO:0000256" key="1">
    <source>
        <dbReference type="SAM" id="MobiDB-lite"/>
    </source>
</evidence>
<dbReference type="Proteomes" id="UP000034680">
    <property type="component" value="Unassembled WGS sequence"/>
</dbReference>
<proteinExistence type="predicted"/>
<sequence length="241" mass="26336">MASTTTTTTTTTDPGSTFTTSNPPVPRESRGSIAPQTIATPTFGPGGSFSIVVSTHIDAPPDTVFAVLTDHTKWPEWNRFVPRLTVISSPPPADADPDAGALETLIQRGDGSTYLKKDTKVYFEVHLDPDNPDPRSGRKEAIQVTLLEPYGHAGRKGWRIAWKPTGYPGVALRSERVQEFVDDGEGGTEYTCWETMYGFLGPVVRLTTGAKLEKGFQCWAEDLKKRSEERVRAETAPPLGE</sequence>
<dbReference type="OrthoDB" id="509124at2759"/>
<protein>
    <submittedName>
        <fullName evidence="2">Uncharacterized protein</fullName>
    </submittedName>
</protein>
<dbReference type="CDD" id="cd07822">
    <property type="entry name" value="SRPBCC_4"/>
    <property type="match status" value="1"/>
</dbReference>
<feature type="compositionally biased region" description="Low complexity" evidence="1">
    <location>
        <begin position="1"/>
        <end position="21"/>
    </location>
</feature>
<reference evidence="2 3" key="1">
    <citation type="submission" date="2015-05" db="EMBL/GenBank/DDBJ databases">
        <title>Distinctive expansion of gene families associated with plant cell wall degradation and secondary metabolism in the genomes of grapevine trunk pathogens.</title>
        <authorList>
            <person name="Lawrence D.P."/>
            <person name="Travadon R."/>
            <person name="Rolshausen P.E."/>
            <person name="Baumgartner K."/>
        </authorList>
    </citation>
    <scope>NUCLEOTIDE SEQUENCE [LARGE SCALE GENOMIC DNA]</scope>
    <source>
        <strain evidence="2">DA912</strain>
    </source>
</reference>
<accession>A0A0G2I1C0</accession>